<dbReference type="InterPro" id="IPR029069">
    <property type="entry name" value="HotDog_dom_sf"/>
</dbReference>
<organism evidence="4 5">
    <name type="scientific">Malassezia vespertilionis</name>
    <dbReference type="NCBI Taxonomy" id="2020962"/>
    <lineage>
        <taxon>Eukaryota</taxon>
        <taxon>Fungi</taxon>
        <taxon>Dikarya</taxon>
        <taxon>Basidiomycota</taxon>
        <taxon>Ustilaginomycotina</taxon>
        <taxon>Malasseziomycetes</taxon>
        <taxon>Malasseziales</taxon>
        <taxon>Malasseziaceae</taxon>
        <taxon>Malassezia</taxon>
    </lineage>
</organism>
<dbReference type="SUPFAM" id="SSF54637">
    <property type="entry name" value="Thioesterase/thiol ester dehydrase-isomerase"/>
    <property type="match status" value="1"/>
</dbReference>
<dbReference type="InterPro" id="IPR039298">
    <property type="entry name" value="ACOT13"/>
</dbReference>
<evidence type="ECO:0000313" key="4">
    <source>
        <dbReference type="EMBL" id="PKI84415.1"/>
    </source>
</evidence>
<evidence type="ECO:0000259" key="3">
    <source>
        <dbReference type="Pfam" id="PF03061"/>
    </source>
</evidence>
<dbReference type="CDD" id="cd03443">
    <property type="entry name" value="PaaI_thioesterase"/>
    <property type="match status" value="1"/>
</dbReference>
<proteinExistence type="inferred from homology"/>
<dbReference type="InterPro" id="IPR003736">
    <property type="entry name" value="PAAI_dom"/>
</dbReference>
<sequence>MLRTVPLRSACREFVRNVHKKMMEIDGHDAHNTSHLVIDAARPGHISTSFAIRRENLNRAGTLHGGLVATLVDSVGSLAVASMGWHNTGVSTDISATFVKPAGREGDTVFATGTVVGMGKTLAYTRIELRDPATDALLVHPHGLQTPRECGI</sequence>
<dbReference type="EMBL" id="KZ454989">
    <property type="protein sequence ID" value="PKI84415.1"/>
    <property type="molecule type" value="Genomic_DNA"/>
</dbReference>
<dbReference type="PANTHER" id="PTHR21660">
    <property type="entry name" value="THIOESTERASE SUPERFAMILY MEMBER-RELATED"/>
    <property type="match status" value="1"/>
</dbReference>
<dbReference type="Proteomes" id="UP000232875">
    <property type="component" value="Unassembled WGS sequence"/>
</dbReference>
<dbReference type="GO" id="GO:0047617">
    <property type="term" value="F:fatty acyl-CoA hydrolase activity"/>
    <property type="evidence" value="ECO:0007669"/>
    <property type="project" value="InterPro"/>
</dbReference>
<dbReference type="Pfam" id="PF03061">
    <property type="entry name" value="4HBT"/>
    <property type="match status" value="1"/>
</dbReference>
<evidence type="ECO:0000256" key="2">
    <source>
        <dbReference type="ARBA" id="ARBA00022801"/>
    </source>
</evidence>
<gene>
    <name evidence="4" type="ORF">MVES_001701</name>
</gene>
<name>A0A2N1JCZ2_9BASI</name>
<dbReference type="PANTHER" id="PTHR21660:SF1">
    <property type="entry name" value="ACYL-COENZYME A THIOESTERASE 13"/>
    <property type="match status" value="1"/>
</dbReference>
<evidence type="ECO:0000313" key="5">
    <source>
        <dbReference type="Proteomes" id="UP000232875"/>
    </source>
</evidence>
<keyword evidence="5" id="KW-1185">Reference proteome</keyword>
<dbReference type="STRING" id="2020962.A0A2N1JCZ2"/>
<accession>A0A2N1JCZ2</accession>
<keyword evidence="2" id="KW-0378">Hydrolase</keyword>
<protein>
    <recommendedName>
        <fullName evidence="3">Thioesterase domain-containing protein</fullName>
    </recommendedName>
</protein>
<reference evidence="4 5" key="1">
    <citation type="submission" date="2017-10" db="EMBL/GenBank/DDBJ databases">
        <title>A novel species of cold-tolerant Malassezia isolated from bats.</title>
        <authorList>
            <person name="Lorch J.M."/>
            <person name="Palmer J.M."/>
            <person name="Vanderwolf K.J."/>
            <person name="Schmidt K.Z."/>
            <person name="Verant M.L."/>
            <person name="Weller T.J."/>
            <person name="Blehert D.S."/>
        </authorList>
    </citation>
    <scope>NUCLEOTIDE SEQUENCE [LARGE SCALE GENOMIC DNA]</scope>
    <source>
        <strain evidence="4 5">NWHC:44797-103</strain>
    </source>
</reference>
<dbReference type="InterPro" id="IPR006683">
    <property type="entry name" value="Thioestr_dom"/>
</dbReference>
<evidence type="ECO:0000256" key="1">
    <source>
        <dbReference type="ARBA" id="ARBA00008324"/>
    </source>
</evidence>
<dbReference type="Gene3D" id="3.10.129.10">
    <property type="entry name" value="Hotdog Thioesterase"/>
    <property type="match status" value="1"/>
</dbReference>
<feature type="domain" description="Thioesterase" evidence="3">
    <location>
        <begin position="61"/>
        <end position="131"/>
    </location>
</feature>
<comment type="similarity">
    <text evidence="1">Belongs to the thioesterase PaaI family.</text>
</comment>
<dbReference type="OrthoDB" id="46529at2759"/>
<dbReference type="NCBIfam" id="TIGR00369">
    <property type="entry name" value="unchar_dom_1"/>
    <property type="match status" value="1"/>
</dbReference>
<dbReference type="AlphaFoldDB" id="A0A2N1JCZ2"/>